<reference evidence="2 3" key="1">
    <citation type="submission" date="2018-08" db="EMBL/GenBank/DDBJ databases">
        <title>Erythrobacter zhengii sp.nov., a bacterium isolated from deep-sea sediment.</title>
        <authorList>
            <person name="Fang C."/>
            <person name="Wu Y.-H."/>
            <person name="Sun C."/>
            <person name="Wang H."/>
            <person name="Cheng H."/>
            <person name="Meng F.-X."/>
            <person name="Wang C.-S."/>
            <person name="Xu X.-W."/>
        </authorList>
    </citation>
    <scope>NUCLEOTIDE SEQUENCE [LARGE SCALE GENOMIC DNA]</scope>
    <source>
        <strain evidence="2 3">V18</strain>
    </source>
</reference>
<dbReference type="EMBL" id="QXFL01000003">
    <property type="protein sequence ID" value="RIV86532.1"/>
    <property type="molecule type" value="Genomic_DNA"/>
</dbReference>
<comment type="caution">
    <text evidence="2">The sequence shown here is derived from an EMBL/GenBank/DDBJ whole genome shotgun (WGS) entry which is preliminary data.</text>
</comment>
<dbReference type="Proteomes" id="UP000286576">
    <property type="component" value="Unassembled WGS sequence"/>
</dbReference>
<keyword evidence="1" id="KW-0732">Signal</keyword>
<feature type="chain" id="PRO_5019317529" evidence="1">
    <location>
        <begin position="29"/>
        <end position="108"/>
    </location>
</feature>
<protein>
    <submittedName>
        <fullName evidence="2">UrcA family protein</fullName>
    </submittedName>
</protein>
<dbReference type="OrthoDB" id="7450905at2"/>
<dbReference type="InterPro" id="IPR030972">
    <property type="entry name" value="UrcA_uranyl"/>
</dbReference>
<gene>
    <name evidence="2" type="ORF">D2V07_07345</name>
</gene>
<sequence>MKTRSTNSLIGSALAAAAMTLAATGVSAQDEQTRAASVSHADLDLSTAEGVRELDRRIDSAAREVCGFGEVELGSRIPSRETRQCYRTAKRQLDRQFAQIVEDAQRVS</sequence>
<dbReference type="AlphaFoldDB" id="A0A418NSR4"/>
<evidence type="ECO:0000313" key="3">
    <source>
        <dbReference type="Proteomes" id="UP000286576"/>
    </source>
</evidence>
<organism evidence="2 3">
    <name type="scientific">Aurantiacibacter zhengii</name>
    <dbReference type="NCBI Taxonomy" id="2307003"/>
    <lineage>
        <taxon>Bacteria</taxon>
        <taxon>Pseudomonadati</taxon>
        <taxon>Pseudomonadota</taxon>
        <taxon>Alphaproteobacteria</taxon>
        <taxon>Sphingomonadales</taxon>
        <taxon>Erythrobacteraceae</taxon>
        <taxon>Aurantiacibacter</taxon>
    </lineage>
</organism>
<feature type="signal peptide" evidence="1">
    <location>
        <begin position="1"/>
        <end position="28"/>
    </location>
</feature>
<evidence type="ECO:0000313" key="2">
    <source>
        <dbReference type="EMBL" id="RIV86532.1"/>
    </source>
</evidence>
<evidence type="ECO:0000256" key="1">
    <source>
        <dbReference type="SAM" id="SignalP"/>
    </source>
</evidence>
<dbReference type="NCBIfam" id="TIGR04433">
    <property type="entry name" value="UrcA_uranyl"/>
    <property type="match status" value="1"/>
</dbReference>
<accession>A0A418NSR4</accession>
<dbReference type="RefSeq" id="WP_119586270.1">
    <property type="nucleotide sequence ID" value="NZ_CAWODQ010000022.1"/>
</dbReference>
<keyword evidence="3" id="KW-1185">Reference proteome</keyword>
<proteinExistence type="predicted"/>
<name>A0A418NSR4_9SPHN</name>